<keyword evidence="15" id="KW-0675">Receptor</keyword>
<dbReference type="PROSITE" id="PS52016">
    <property type="entry name" value="TONB_DEPENDENT_REC_3"/>
    <property type="match status" value="1"/>
</dbReference>
<dbReference type="Gene3D" id="2.170.130.10">
    <property type="entry name" value="TonB-dependent receptor, plug domain"/>
    <property type="match status" value="1"/>
</dbReference>
<accession>A0ABW2IPE4</accession>
<evidence type="ECO:0000256" key="11">
    <source>
        <dbReference type="PROSITE-ProRule" id="PRU01360"/>
    </source>
</evidence>
<evidence type="ECO:0000256" key="2">
    <source>
        <dbReference type="ARBA" id="ARBA00022448"/>
    </source>
</evidence>
<evidence type="ECO:0000256" key="9">
    <source>
        <dbReference type="ARBA" id="ARBA00023136"/>
    </source>
</evidence>
<dbReference type="Gene3D" id="2.40.170.20">
    <property type="entry name" value="TonB-dependent receptor, beta-barrel domain"/>
    <property type="match status" value="1"/>
</dbReference>
<dbReference type="EMBL" id="JBHTBR010000009">
    <property type="protein sequence ID" value="MFC7293054.1"/>
    <property type="molecule type" value="Genomic_DNA"/>
</dbReference>
<dbReference type="PANTHER" id="PTHR32552">
    <property type="entry name" value="FERRICHROME IRON RECEPTOR-RELATED"/>
    <property type="match status" value="1"/>
</dbReference>
<sequence length="657" mass="72188">METKEVLDTIKVYGRGLNLNGTAIAASEGVVGYKDFEDRPLSRVGELIEVIPGVIATQHSGEGKANQYFLRGFNLDHGTDFSANIDGVPVNLRSHGHGQGYLDINFVIPELVERVDFRKGPYRASTGDFSVAGSGQYNTYDALRHDFVEVSAGEFGYLRTVIAGDYNISQNTSLLFGLETEVYDGPWVLEQDLQKLNAMGKVIHTAGAWNLEASLSAYDSEWTATDQIPRRAIDSGQIERFGFIDDDLGGNTTRFSTNGQARYNHDSGAETKFNLFAVAYDFTLYSNFTYFLDDPVNGDEFEQRDQRHYYGAGVGHTRNLTDRFTLRSGGEIRYDDITDIGLFKTASRQRVSTVRQDSVTELSLGVWGEVEYALTENLRVSAGVRADYFDADINAVSAPVNGGSASDDLLSPKLGFAWQTPVGLEFYANYGQGFHSNDVRGATISIDPVSGDTVQPVPILVKAHGTEIGARFEHGPLRATLAVFSLDLDSELVFVGDAGTTEVNDGSIRKGIEASLFVQATDWLVADFSAAYTDAEFDISGNDRAIPGAVESVIGAGILANFESWTFSTRLRHFGEAPLIEDASVMSEPTTLVNLVGSYDWRNIILSLEVLNAFNAEDNDISYFFGSQLSNEIAPVEDIHFHPVEPRQVRVSLRYNF</sequence>
<evidence type="ECO:0000256" key="8">
    <source>
        <dbReference type="ARBA" id="ARBA00023077"/>
    </source>
</evidence>
<comment type="caution">
    <text evidence="15">The sequence shown here is derived from an EMBL/GenBank/DDBJ whole genome shotgun (WGS) entry which is preliminary data.</text>
</comment>
<dbReference type="PANTHER" id="PTHR32552:SF81">
    <property type="entry name" value="TONB-DEPENDENT OUTER MEMBRANE RECEPTOR"/>
    <property type="match status" value="1"/>
</dbReference>
<feature type="domain" description="TonB-dependent receptor-like beta-barrel" evidence="13">
    <location>
        <begin position="228"/>
        <end position="612"/>
    </location>
</feature>
<evidence type="ECO:0000313" key="15">
    <source>
        <dbReference type="EMBL" id="MFC7293054.1"/>
    </source>
</evidence>
<evidence type="ECO:0000256" key="4">
    <source>
        <dbReference type="ARBA" id="ARBA00022496"/>
    </source>
</evidence>
<dbReference type="InterPro" id="IPR036942">
    <property type="entry name" value="Beta-barrel_TonB_sf"/>
</dbReference>
<dbReference type="InterPro" id="IPR000531">
    <property type="entry name" value="Beta-barrel_TonB"/>
</dbReference>
<evidence type="ECO:0000256" key="5">
    <source>
        <dbReference type="ARBA" id="ARBA00022692"/>
    </source>
</evidence>
<protein>
    <submittedName>
        <fullName evidence="15">TonB-dependent receptor</fullName>
    </submittedName>
</protein>
<evidence type="ECO:0000256" key="7">
    <source>
        <dbReference type="ARBA" id="ARBA00023065"/>
    </source>
</evidence>
<reference evidence="16" key="1">
    <citation type="journal article" date="2019" name="Int. J. Syst. Evol. Microbiol.">
        <title>The Global Catalogue of Microorganisms (GCM) 10K type strain sequencing project: providing services to taxonomists for standard genome sequencing and annotation.</title>
        <authorList>
            <consortium name="The Broad Institute Genomics Platform"/>
            <consortium name="The Broad Institute Genome Sequencing Center for Infectious Disease"/>
            <person name="Wu L."/>
            <person name="Ma J."/>
        </authorList>
    </citation>
    <scope>NUCLEOTIDE SEQUENCE [LARGE SCALE GENOMIC DNA]</scope>
    <source>
        <strain evidence="16">CCUG 51308</strain>
    </source>
</reference>
<keyword evidence="8 12" id="KW-0798">TonB box</keyword>
<dbReference type="Proteomes" id="UP001596492">
    <property type="component" value="Unassembled WGS sequence"/>
</dbReference>
<keyword evidence="16" id="KW-1185">Reference proteome</keyword>
<dbReference type="InterPro" id="IPR039426">
    <property type="entry name" value="TonB-dep_rcpt-like"/>
</dbReference>
<dbReference type="InterPro" id="IPR037066">
    <property type="entry name" value="Plug_dom_sf"/>
</dbReference>
<dbReference type="SUPFAM" id="SSF56935">
    <property type="entry name" value="Porins"/>
    <property type="match status" value="1"/>
</dbReference>
<evidence type="ECO:0000256" key="1">
    <source>
        <dbReference type="ARBA" id="ARBA00004571"/>
    </source>
</evidence>
<feature type="domain" description="TonB-dependent receptor plug" evidence="14">
    <location>
        <begin position="25"/>
        <end position="133"/>
    </location>
</feature>
<dbReference type="Pfam" id="PF07715">
    <property type="entry name" value="Plug"/>
    <property type="match status" value="1"/>
</dbReference>
<evidence type="ECO:0000256" key="3">
    <source>
        <dbReference type="ARBA" id="ARBA00022452"/>
    </source>
</evidence>
<evidence type="ECO:0000256" key="12">
    <source>
        <dbReference type="RuleBase" id="RU003357"/>
    </source>
</evidence>
<organism evidence="15 16">
    <name type="scientific">Hirschia litorea</name>
    <dbReference type="NCBI Taxonomy" id="1199156"/>
    <lineage>
        <taxon>Bacteria</taxon>
        <taxon>Pseudomonadati</taxon>
        <taxon>Pseudomonadota</taxon>
        <taxon>Alphaproteobacteria</taxon>
        <taxon>Hyphomonadales</taxon>
        <taxon>Hyphomonadaceae</taxon>
        <taxon>Hirschia</taxon>
    </lineage>
</organism>
<evidence type="ECO:0000256" key="6">
    <source>
        <dbReference type="ARBA" id="ARBA00023004"/>
    </source>
</evidence>
<dbReference type="InterPro" id="IPR012910">
    <property type="entry name" value="Plug_dom"/>
</dbReference>
<name>A0ABW2IPE4_9PROT</name>
<comment type="subcellular location">
    <subcellularLocation>
        <location evidence="1 11">Cell outer membrane</location>
        <topology evidence="1 11">Multi-pass membrane protein</topology>
    </subcellularLocation>
</comment>
<keyword evidence="9 11" id="KW-0472">Membrane</keyword>
<dbReference type="RefSeq" id="WP_382169126.1">
    <property type="nucleotide sequence ID" value="NZ_JBHTBR010000009.1"/>
</dbReference>
<keyword evidence="2 11" id="KW-0813">Transport</keyword>
<keyword evidence="3 11" id="KW-1134">Transmembrane beta strand</keyword>
<evidence type="ECO:0000313" key="16">
    <source>
        <dbReference type="Proteomes" id="UP001596492"/>
    </source>
</evidence>
<keyword evidence="7" id="KW-0406">Ion transport</keyword>
<evidence type="ECO:0000259" key="13">
    <source>
        <dbReference type="Pfam" id="PF00593"/>
    </source>
</evidence>
<dbReference type="Pfam" id="PF00593">
    <property type="entry name" value="TonB_dep_Rec_b-barrel"/>
    <property type="match status" value="1"/>
</dbReference>
<keyword evidence="4" id="KW-0410">Iron transport</keyword>
<gene>
    <name evidence="15" type="ORF">ACFQS8_15640</name>
</gene>
<keyword evidence="5 11" id="KW-0812">Transmembrane</keyword>
<proteinExistence type="inferred from homology"/>
<comment type="similarity">
    <text evidence="11 12">Belongs to the TonB-dependent receptor family.</text>
</comment>
<evidence type="ECO:0000256" key="10">
    <source>
        <dbReference type="ARBA" id="ARBA00023237"/>
    </source>
</evidence>
<keyword evidence="10 11" id="KW-0998">Cell outer membrane</keyword>
<keyword evidence="6" id="KW-0408">Iron</keyword>
<evidence type="ECO:0000259" key="14">
    <source>
        <dbReference type="Pfam" id="PF07715"/>
    </source>
</evidence>